<protein>
    <submittedName>
        <fullName evidence="5">Putative Chitin deacetylase</fullName>
        <ecNumber evidence="5">3.5.1.41</ecNumber>
    </submittedName>
</protein>
<dbReference type="AlphaFoldDB" id="E6Q1N9"/>
<dbReference type="Gene3D" id="3.20.20.370">
    <property type="entry name" value="Glycoside hydrolase/deacetylase"/>
    <property type="match status" value="1"/>
</dbReference>
<dbReference type="GO" id="GO:0004099">
    <property type="term" value="F:chitin deacetylase activity"/>
    <property type="evidence" value="ECO:0007669"/>
    <property type="project" value="UniProtKB-EC"/>
</dbReference>
<proteinExistence type="predicted"/>
<name>E6Q1N9_9ZZZZ</name>
<dbReference type="EC" id="3.5.1.41" evidence="5"/>
<dbReference type="GO" id="GO:0046872">
    <property type="term" value="F:metal ion binding"/>
    <property type="evidence" value="ECO:0007669"/>
    <property type="project" value="UniProtKB-KW"/>
</dbReference>
<gene>
    <name evidence="5" type="ORF">CARN4_0452</name>
</gene>
<evidence type="ECO:0000313" key="5">
    <source>
        <dbReference type="EMBL" id="CBI01099.1"/>
    </source>
</evidence>
<evidence type="ECO:0000256" key="1">
    <source>
        <dbReference type="ARBA" id="ARBA00022723"/>
    </source>
</evidence>
<feature type="domain" description="NodB homology" evidence="4">
    <location>
        <begin position="96"/>
        <end position="275"/>
    </location>
</feature>
<accession>E6Q1N9</accession>
<dbReference type="InterPro" id="IPR002509">
    <property type="entry name" value="NODB_dom"/>
</dbReference>
<dbReference type="EMBL" id="CABO01000013">
    <property type="protein sequence ID" value="CBI01099.1"/>
    <property type="molecule type" value="Genomic_DNA"/>
</dbReference>
<dbReference type="InterPro" id="IPR011330">
    <property type="entry name" value="Glyco_hydro/deAcase_b/a-brl"/>
</dbReference>
<reference evidence="5" key="1">
    <citation type="submission" date="2009-10" db="EMBL/GenBank/DDBJ databases">
        <title>Diversity of trophic interactions inside an arsenic-rich microbial ecosystem.</title>
        <authorList>
            <person name="Bertin P.N."/>
            <person name="Heinrich-Salmeron A."/>
            <person name="Pelletier E."/>
            <person name="Goulhen-Chollet F."/>
            <person name="Arsene-Ploetze F."/>
            <person name="Gallien S."/>
            <person name="Calteau A."/>
            <person name="Vallenet D."/>
            <person name="Casiot C."/>
            <person name="Chane-Woon-Ming B."/>
            <person name="Giloteaux L."/>
            <person name="Barakat M."/>
            <person name="Bonnefoy V."/>
            <person name="Bruneel O."/>
            <person name="Chandler M."/>
            <person name="Cleiss J."/>
            <person name="Duran R."/>
            <person name="Elbaz-Poulichet F."/>
            <person name="Fonknechten N."/>
            <person name="Lauga B."/>
            <person name="Mornico D."/>
            <person name="Ortet P."/>
            <person name="Schaeffer C."/>
            <person name="Siguier P."/>
            <person name="Alexander Thil Smith A."/>
            <person name="Van Dorsselaer A."/>
            <person name="Weissenbach J."/>
            <person name="Medigue C."/>
            <person name="Le Paslier D."/>
        </authorList>
    </citation>
    <scope>NUCLEOTIDE SEQUENCE</scope>
</reference>
<keyword evidence="2 5" id="KW-0378">Hydrolase</keyword>
<dbReference type="InterPro" id="IPR050248">
    <property type="entry name" value="Polysacc_deacetylase_ArnD"/>
</dbReference>
<keyword evidence="3" id="KW-0812">Transmembrane</keyword>
<keyword evidence="1" id="KW-0479">Metal-binding</keyword>
<sequence length="304" mass="34192">MTDSRSTPSLALALAPARRRRRSSIVVRPYLRIVLAMLVVLLGIEGVRWFLRVSKPHPTLIEPTTSLHRAIGKGPLVRVARVVQRLVPAPRSSGERLIALTFDDGPYPIYTPMLLDELERLHVRATFFLIGRDAGWWPQIARRIATDGNEIGDHTQTHPDLDHETPAQVRRELVEGRDTLLRLTGDRSAAVLFRPPHGRYTAATLRVAQSLGMKTIFWSDDAGDWRELTSRNIEAHVAAHATEPEILLLHSGKRATVKALEKIVPAFRHAGYRFVTVGEMLSLLGARRVEAARRFPVRITYSKE</sequence>
<feature type="transmembrane region" description="Helical" evidence="3">
    <location>
        <begin position="29"/>
        <end position="51"/>
    </location>
</feature>
<dbReference type="SUPFAM" id="SSF88713">
    <property type="entry name" value="Glycoside hydrolase/deacetylase"/>
    <property type="match status" value="1"/>
</dbReference>
<dbReference type="GO" id="GO:0016020">
    <property type="term" value="C:membrane"/>
    <property type="evidence" value="ECO:0007669"/>
    <property type="project" value="TreeGrafter"/>
</dbReference>
<dbReference type="CDD" id="cd10917">
    <property type="entry name" value="CE4_NodB_like_6s_7s"/>
    <property type="match status" value="1"/>
</dbReference>
<dbReference type="Pfam" id="PF01522">
    <property type="entry name" value="Polysacc_deac_1"/>
    <property type="match status" value="1"/>
</dbReference>
<dbReference type="PANTHER" id="PTHR10587:SF133">
    <property type="entry name" value="CHITIN DEACETYLASE 1-RELATED"/>
    <property type="match status" value="1"/>
</dbReference>
<evidence type="ECO:0000259" key="4">
    <source>
        <dbReference type="PROSITE" id="PS51677"/>
    </source>
</evidence>
<organism evidence="5">
    <name type="scientific">mine drainage metagenome</name>
    <dbReference type="NCBI Taxonomy" id="410659"/>
    <lineage>
        <taxon>unclassified sequences</taxon>
        <taxon>metagenomes</taxon>
        <taxon>ecological metagenomes</taxon>
    </lineage>
</organism>
<dbReference type="PROSITE" id="PS51677">
    <property type="entry name" value="NODB"/>
    <property type="match status" value="1"/>
</dbReference>
<evidence type="ECO:0000256" key="2">
    <source>
        <dbReference type="ARBA" id="ARBA00022801"/>
    </source>
</evidence>
<evidence type="ECO:0000256" key="3">
    <source>
        <dbReference type="SAM" id="Phobius"/>
    </source>
</evidence>
<comment type="caution">
    <text evidence="5">The sequence shown here is derived from an EMBL/GenBank/DDBJ whole genome shotgun (WGS) entry which is preliminary data.</text>
</comment>
<dbReference type="PANTHER" id="PTHR10587">
    <property type="entry name" value="GLYCOSYL TRANSFERASE-RELATED"/>
    <property type="match status" value="1"/>
</dbReference>
<keyword evidence="3" id="KW-1133">Transmembrane helix</keyword>
<keyword evidence="3" id="KW-0472">Membrane</keyword>
<dbReference type="GO" id="GO:0005975">
    <property type="term" value="P:carbohydrate metabolic process"/>
    <property type="evidence" value="ECO:0007669"/>
    <property type="project" value="InterPro"/>
</dbReference>